<feature type="coiled-coil region" evidence="1">
    <location>
        <begin position="509"/>
        <end position="536"/>
    </location>
</feature>
<dbReference type="PANTHER" id="PTHR35352">
    <property type="entry name" value="COILED-COIL DOMAIN-CONTAINING PROTEIN 150"/>
    <property type="match status" value="1"/>
</dbReference>
<gene>
    <name evidence="2" type="ORF">KOW79_014888</name>
</gene>
<dbReference type="Proteomes" id="UP000824219">
    <property type="component" value="Linkage Group LG17"/>
</dbReference>
<dbReference type="EMBL" id="JAHKSW010000017">
    <property type="protein sequence ID" value="KAG7322030.1"/>
    <property type="molecule type" value="Genomic_DNA"/>
</dbReference>
<dbReference type="AlphaFoldDB" id="A0A9D3NH53"/>
<feature type="coiled-coil region" evidence="1">
    <location>
        <begin position="92"/>
        <end position="461"/>
    </location>
</feature>
<protein>
    <recommendedName>
        <fullName evidence="4">Coiled-coil domain-containing protein 150-like</fullName>
    </recommendedName>
</protein>
<dbReference type="PANTHER" id="PTHR35352:SF1">
    <property type="entry name" value="COILED-COIL DOMAIN-CONTAINING PROTEIN 150"/>
    <property type="match status" value="1"/>
</dbReference>
<proteinExistence type="predicted"/>
<dbReference type="InterPro" id="IPR038807">
    <property type="entry name" value="CCDC150"/>
</dbReference>
<keyword evidence="3" id="KW-1185">Reference proteome</keyword>
<evidence type="ECO:0000256" key="1">
    <source>
        <dbReference type="SAM" id="Coils"/>
    </source>
</evidence>
<keyword evidence="1" id="KW-0175">Coiled coil</keyword>
<evidence type="ECO:0008006" key="4">
    <source>
        <dbReference type="Google" id="ProtNLM"/>
    </source>
</evidence>
<sequence length="779" mass="89847">MSRSVMKPLSAGASLPEPRSLLHRRILVAEGQGVELAKKLGVSGDELEVEFMDGSQSEALVARVYRLENLLHAVRLNVFRIETARELASSHTAHLQEQLTALQEQCKEEQRSSQREVMRLRDQLQQEREEAQKEAQTLREQLHGSYCSQMDVAVAADELKKVKVQLSRKLHQLKEELVQETAARLEAEQSQDDLLQRVKEMEGEVERAKEQVKLLQTDCHTLNVDGQEIRAELEEKAELIESLQEECQQLRQQIEEKDILASDLSAELKSVKITLQKQHQENSTLIRGKEELRAATDKVQSLNDQLETQCSNLSSALRSLTEEKAQLLANLKTEQERTAQLVKDVDLQLDTAKRNMQCEVQEATADRHKINKELETLKADHFKLQQSSAAALDAAVNHQELLERTIRRLRGELSKTIKEGETLQKEREEVCAELECVRTNYKSLQEQLKQVQEELKVKECQMCVLRSETEYVQRENFSLKDQLHNTHMKNAETLQTELGEKLEVLHTLRRQRETELHMAKQEINQLTKQVNELRRAKHHGRRLAQREVCELKKDLDDVLSRSCDLSRSNRELREKVCELENHVFDQNAQINAQAVQLKQRNKTGLNNSARSQSLEQLRTDVASLQAELLDLSSSQQEELQAERRLTHTFQGKCEMLEECVVKLKRERYEAERKMDEVSLESQQISENLQEAHSWFQSKFNSLKSGLKQSQVPLHKETGYFRNGDRNEASPEQDTCEMVVCVAEPELERWASTLQRWEMKKEQDRTANGCKAAARTRSLT</sequence>
<dbReference type="OrthoDB" id="416454at2759"/>
<accession>A0A9D3NH53</accession>
<name>A0A9D3NH53_9TELE</name>
<comment type="caution">
    <text evidence="2">The sequence shown here is derived from an EMBL/GenBank/DDBJ whole genome shotgun (WGS) entry which is preliminary data.</text>
</comment>
<feature type="coiled-coil region" evidence="1">
    <location>
        <begin position="614"/>
        <end position="680"/>
    </location>
</feature>
<organism evidence="2 3">
    <name type="scientific">Hemibagrus wyckioides</name>
    <dbReference type="NCBI Taxonomy" id="337641"/>
    <lineage>
        <taxon>Eukaryota</taxon>
        <taxon>Metazoa</taxon>
        <taxon>Chordata</taxon>
        <taxon>Craniata</taxon>
        <taxon>Vertebrata</taxon>
        <taxon>Euteleostomi</taxon>
        <taxon>Actinopterygii</taxon>
        <taxon>Neopterygii</taxon>
        <taxon>Teleostei</taxon>
        <taxon>Ostariophysi</taxon>
        <taxon>Siluriformes</taxon>
        <taxon>Bagridae</taxon>
        <taxon>Hemibagrus</taxon>
    </lineage>
</organism>
<evidence type="ECO:0000313" key="2">
    <source>
        <dbReference type="EMBL" id="KAG7322030.1"/>
    </source>
</evidence>
<evidence type="ECO:0000313" key="3">
    <source>
        <dbReference type="Proteomes" id="UP000824219"/>
    </source>
</evidence>
<reference evidence="2 3" key="1">
    <citation type="submission" date="2021-06" db="EMBL/GenBank/DDBJ databases">
        <title>Chromosome-level genome assembly of the red-tail catfish (Hemibagrus wyckioides).</title>
        <authorList>
            <person name="Shao F."/>
        </authorList>
    </citation>
    <scope>NUCLEOTIDE SEQUENCE [LARGE SCALE GENOMIC DNA]</scope>
    <source>
        <strain evidence="2">EC202008001</strain>
        <tissue evidence="2">Blood</tissue>
    </source>
</reference>